<reference evidence="2 3" key="1">
    <citation type="submission" date="2019-03" db="EMBL/GenBank/DDBJ databases">
        <title>Genomic Encyclopedia of Type Strains, Phase III (KMG-III): the genomes of soil and plant-associated and newly described type strains.</title>
        <authorList>
            <person name="Whitman W."/>
        </authorList>
    </citation>
    <scope>NUCLEOTIDE SEQUENCE [LARGE SCALE GENOMIC DNA]</scope>
    <source>
        <strain evidence="2 3">CECT 7972</strain>
    </source>
</reference>
<evidence type="ECO:0000259" key="1">
    <source>
        <dbReference type="Pfam" id="PF01261"/>
    </source>
</evidence>
<dbReference type="Gene3D" id="3.20.20.150">
    <property type="entry name" value="Divalent-metal-dependent TIM barrel enzymes"/>
    <property type="match status" value="1"/>
</dbReference>
<dbReference type="PANTHER" id="PTHR12110:SF41">
    <property type="entry name" value="INOSOSE DEHYDRATASE"/>
    <property type="match status" value="1"/>
</dbReference>
<protein>
    <submittedName>
        <fullName evidence="2">Sugar phosphate isomerase/epimerase</fullName>
    </submittedName>
</protein>
<dbReference type="Pfam" id="PF01261">
    <property type="entry name" value="AP_endonuc_2"/>
    <property type="match status" value="1"/>
</dbReference>
<dbReference type="OrthoDB" id="9798407at2"/>
<dbReference type="RefSeq" id="WP_036072977.1">
    <property type="nucleotide sequence ID" value="NZ_SNZK01000002.1"/>
</dbReference>
<comment type="caution">
    <text evidence="2">The sequence shown here is derived from an EMBL/GenBank/DDBJ whole genome shotgun (WGS) entry which is preliminary data.</text>
</comment>
<dbReference type="InterPro" id="IPR036237">
    <property type="entry name" value="Xyl_isomerase-like_sf"/>
</dbReference>
<keyword evidence="3" id="KW-1185">Reference proteome</keyword>
<dbReference type="AlphaFoldDB" id="A0A4R6ZQT6"/>
<proteinExistence type="predicted"/>
<accession>A0A4R6ZQT6</accession>
<sequence length="246" mass="27759">MTTPIAIQLWSVQDACQEDFFGTLEHIAEMGYDGVEFAGYYDTPAIDLKAKLAELGLGIAGSHIPYEQLRDELDAVIAFEKELGNAYIVCPGAEFETEAEWIEFAKSLRLISDKIRDAGLHFVYHNHAHEFEKLGNDYILDVLLAGVHGLEVELDTYWVHHAGVDVVPYMERWADRMPLIHLKDMKRAPIESTEIGNGVLAIRRFAELAEQSGVKWFVIEQEAFEKAPLVSVEIGLKNLRKMVGKQ</sequence>
<organism evidence="2 3">
    <name type="scientific">Listeria rocourtiae</name>
    <dbReference type="NCBI Taxonomy" id="647910"/>
    <lineage>
        <taxon>Bacteria</taxon>
        <taxon>Bacillati</taxon>
        <taxon>Bacillota</taxon>
        <taxon>Bacilli</taxon>
        <taxon>Bacillales</taxon>
        <taxon>Listeriaceae</taxon>
        <taxon>Listeria</taxon>
    </lineage>
</organism>
<dbReference type="STRING" id="1265846.PROCOU_14250"/>
<evidence type="ECO:0000313" key="2">
    <source>
        <dbReference type="EMBL" id="TDR54584.1"/>
    </source>
</evidence>
<dbReference type="InterPro" id="IPR050312">
    <property type="entry name" value="IolE/XylAMocC-like"/>
</dbReference>
<keyword evidence="2" id="KW-0413">Isomerase</keyword>
<dbReference type="PANTHER" id="PTHR12110">
    <property type="entry name" value="HYDROXYPYRUVATE ISOMERASE"/>
    <property type="match status" value="1"/>
</dbReference>
<feature type="domain" description="Xylose isomerase-like TIM barrel" evidence="1">
    <location>
        <begin position="25"/>
        <end position="228"/>
    </location>
</feature>
<dbReference type="GO" id="GO:0016853">
    <property type="term" value="F:isomerase activity"/>
    <property type="evidence" value="ECO:0007669"/>
    <property type="project" value="UniProtKB-KW"/>
</dbReference>
<gene>
    <name evidence="2" type="ORF">DFP96_102172</name>
</gene>
<dbReference type="EMBL" id="SNZK01000002">
    <property type="protein sequence ID" value="TDR54584.1"/>
    <property type="molecule type" value="Genomic_DNA"/>
</dbReference>
<dbReference type="Proteomes" id="UP000295558">
    <property type="component" value="Unassembled WGS sequence"/>
</dbReference>
<evidence type="ECO:0000313" key="3">
    <source>
        <dbReference type="Proteomes" id="UP000295558"/>
    </source>
</evidence>
<name>A0A4R6ZQT6_9LIST</name>
<dbReference type="SUPFAM" id="SSF51658">
    <property type="entry name" value="Xylose isomerase-like"/>
    <property type="match status" value="1"/>
</dbReference>
<dbReference type="InterPro" id="IPR013022">
    <property type="entry name" value="Xyl_isomerase-like_TIM-brl"/>
</dbReference>